<name>A0AAW2N8H0_SESRA</name>
<accession>A0AAW2N8H0</accession>
<protein>
    <submittedName>
        <fullName evidence="3">Protein DETOXIFICATION 24</fullName>
    </submittedName>
</protein>
<feature type="non-terminal residue" evidence="3">
    <location>
        <position position="79"/>
    </location>
</feature>
<dbReference type="InterPro" id="IPR002528">
    <property type="entry name" value="MATE_fam"/>
</dbReference>
<dbReference type="AlphaFoldDB" id="A0AAW2N8H0"/>
<keyword evidence="2" id="KW-1133">Transmembrane helix</keyword>
<comment type="caution">
    <text evidence="3">The sequence shown here is derived from an EMBL/GenBank/DDBJ whole genome shotgun (WGS) entry which is preliminary data.</text>
</comment>
<dbReference type="EMBL" id="JACGWJ010000020">
    <property type="protein sequence ID" value="KAL0339874.1"/>
    <property type="molecule type" value="Genomic_DNA"/>
</dbReference>
<evidence type="ECO:0000313" key="3">
    <source>
        <dbReference type="EMBL" id="KAL0339874.1"/>
    </source>
</evidence>
<keyword evidence="2" id="KW-0812">Transmembrane</keyword>
<dbReference type="GO" id="GO:0016020">
    <property type="term" value="C:membrane"/>
    <property type="evidence" value="ECO:0007669"/>
    <property type="project" value="InterPro"/>
</dbReference>
<feature type="non-terminal residue" evidence="3">
    <location>
        <position position="1"/>
    </location>
</feature>
<dbReference type="Pfam" id="PF01554">
    <property type="entry name" value="MatE"/>
    <property type="match status" value="1"/>
</dbReference>
<evidence type="ECO:0000256" key="1">
    <source>
        <dbReference type="ARBA" id="ARBA00010199"/>
    </source>
</evidence>
<comment type="similarity">
    <text evidence="1">Belongs to the multi antimicrobial extrusion (MATE) (TC 2.A.66.1) family.</text>
</comment>
<feature type="transmembrane region" description="Helical" evidence="2">
    <location>
        <begin position="21"/>
        <end position="41"/>
    </location>
</feature>
<sequence length="79" mass="8453">VRVANELGKGDAKATKFSIKVLISTSVMIGLLFCILCLVFGNKLGYLFTNEEEVAQTVSDLSLLLASSVLLSSIYPVLS</sequence>
<reference evidence="3" key="1">
    <citation type="submission" date="2020-06" db="EMBL/GenBank/DDBJ databases">
        <authorList>
            <person name="Li T."/>
            <person name="Hu X."/>
            <person name="Zhang T."/>
            <person name="Song X."/>
            <person name="Zhang H."/>
            <person name="Dai N."/>
            <person name="Sheng W."/>
            <person name="Hou X."/>
            <person name="Wei L."/>
        </authorList>
    </citation>
    <scope>NUCLEOTIDE SEQUENCE</scope>
    <source>
        <strain evidence="3">G02</strain>
        <tissue evidence="3">Leaf</tissue>
    </source>
</reference>
<evidence type="ECO:0000256" key="2">
    <source>
        <dbReference type="SAM" id="Phobius"/>
    </source>
</evidence>
<organism evidence="3">
    <name type="scientific">Sesamum radiatum</name>
    <name type="common">Black benniseed</name>
    <dbReference type="NCBI Taxonomy" id="300843"/>
    <lineage>
        <taxon>Eukaryota</taxon>
        <taxon>Viridiplantae</taxon>
        <taxon>Streptophyta</taxon>
        <taxon>Embryophyta</taxon>
        <taxon>Tracheophyta</taxon>
        <taxon>Spermatophyta</taxon>
        <taxon>Magnoliopsida</taxon>
        <taxon>eudicotyledons</taxon>
        <taxon>Gunneridae</taxon>
        <taxon>Pentapetalae</taxon>
        <taxon>asterids</taxon>
        <taxon>lamiids</taxon>
        <taxon>Lamiales</taxon>
        <taxon>Pedaliaceae</taxon>
        <taxon>Sesamum</taxon>
    </lineage>
</organism>
<reference evidence="3" key="2">
    <citation type="journal article" date="2024" name="Plant">
        <title>Genomic evolution and insights into agronomic trait innovations of Sesamum species.</title>
        <authorList>
            <person name="Miao H."/>
            <person name="Wang L."/>
            <person name="Qu L."/>
            <person name="Liu H."/>
            <person name="Sun Y."/>
            <person name="Le M."/>
            <person name="Wang Q."/>
            <person name="Wei S."/>
            <person name="Zheng Y."/>
            <person name="Lin W."/>
            <person name="Duan Y."/>
            <person name="Cao H."/>
            <person name="Xiong S."/>
            <person name="Wang X."/>
            <person name="Wei L."/>
            <person name="Li C."/>
            <person name="Ma Q."/>
            <person name="Ju M."/>
            <person name="Zhao R."/>
            <person name="Li G."/>
            <person name="Mu C."/>
            <person name="Tian Q."/>
            <person name="Mei H."/>
            <person name="Zhang T."/>
            <person name="Gao T."/>
            <person name="Zhang H."/>
        </authorList>
    </citation>
    <scope>NUCLEOTIDE SEQUENCE</scope>
    <source>
        <strain evidence="3">G02</strain>
    </source>
</reference>
<proteinExistence type="inferred from homology"/>
<dbReference type="GO" id="GO:0015297">
    <property type="term" value="F:antiporter activity"/>
    <property type="evidence" value="ECO:0007669"/>
    <property type="project" value="InterPro"/>
</dbReference>
<dbReference type="GO" id="GO:0042910">
    <property type="term" value="F:xenobiotic transmembrane transporter activity"/>
    <property type="evidence" value="ECO:0007669"/>
    <property type="project" value="InterPro"/>
</dbReference>
<keyword evidence="2" id="KW-0472">Membrane</keyword>
<gene>
    <name evidence="3" type="ORF">Sradi_4504200</name>
</gene>
<dbReference type="PANTHER" id="PTHR11206">
    <property type="entry name" value="MULTIDRUG RESISTANCE PROTEIN"/>
    <property type="match status" value="1"/>
</dbReference>